<keyword evidence="4" id="KW-0539">Nucleus</keyword>
<comment type="similarity">
    <text evidence="2">Belongs to the NUP186/NUP192/NUP205 family.</text>
</comment>
<dbReference type="SUPFAM" id="SSF48371">
    <property type="entry name" value="ARM repeat"/>
    <property type="match status" value="1"/>
</dbReference>
<protein>
    <submittedName>
        <fullName evidence="5">Nucleoporin Nup186/Nup192/Nup205</fullName>
    </submittedName>
</protein>
<dbReference type="GO" id="GO:0017056">
    <property type="term" value="F:structural constituent of nuclear pore"/>
    <property type="evidence" value="ECO:0007669"/>
    <property type="project" value="TreeGrafter"/>
</dbReference>
<gene>
    <name evidence="5" type="ORF">EDD36DRAFT_106537</name>
</gene>
<comment type="caution">
    <text evidence="5">The sequence shown here is derived from an EMBL/GenBank/DDBJ whole genome shotgun (WGS) entry which is preliminary data.</text>
</comment>
<dbReference type="InterPro" id="IPR021827">
    <property type="entry name" value="Nup186/Nup192/Nup205"/>
</dbReference>
<evidence type="ECO:0000256" key="1">
    <source>
        <dbReference type="ARBA" id="ARBA00004123"/>
    </source>
</evidence>
<dbReference type="Proteomes" id="UP001203852">
    <property type="component" value="Unassembled WGS sequence"/>
</dbReference>
<proteinExistence type="inferred from homology"/>
<evidence type="ECO:0000256" key="3">
    <source>
        <dbReference type="ARBA" id="ARBA00022448"/>
    </source>
</evidence>
<reference evidence="5" key="1">
    <citation type="journal article" date="2022" name="bioRxiv">
        <title>Deciphering the potential niche of two novel black yeast fungi from a biological soil crust based on their genomes, phenotypes, and melanin regulation.</title>
        <authorList>
            <consortium name="DOE Joint Genome Institute"/>
            <person name="Carr E.C."/>
            <person name="Barton Q."/>
            <person name="Grambo S."/>
            <person name="Sullivan M."/>
            <person name="Renfro C.M."/>
            <person name="Kuo A."/>
            <person name="Pangilinan J."/>
            <person name="Lipzen A."/>
            <person name="Keymanesh K."/>
            <person name="Savage E."/>
            <person name="Barry K."/>
            <person name="Grigoriev I.V."/>
            <person name="Riekhof W.R."/>
            <person name="Harris S.S."/>
        </authorList>
    </citation>
    <scope>NUCLEOTIDE SEQUENCE</scope>
    <source>
        <strain evidence="5">JF 03-4F</strain>
    </source>
</reference>
<dbReference type="PANTHER" id="PTHR31344">
    <property type="entry name" value="NUCLEAR PORE COMPLEX PROTEIN NUP205"/>
    <property type="match status" value="1"/>
</dbReference>
<evidence type="ECO:0000256" key="2">
    <source>
        <dbReference type="ARBA" id="ARBA00005892"/>
    </source>
</evidence>
<evidence type="ECO:0000313" key="6">
    <source>
        <dbReference type="Proteomes" id="UP001203852"/>
    </source>
</evidence>
<dbReference type="Pfam" id="PF11894">
    <property type="entry name" value="Nup192"/>
    <property type="match status" value="1"/>
</dbReference>
<accession>A0AAN6I8I5</accession>
<sequence>MMDSLIRLQGLHADLVAFTETRLANIDRLWLELEESIHDFRRLLDKATPSACDKEVYNNGKISVGDQQYSINEDFKHISRAIATTLDLDEIEAGRLLIENQADTSTGAESLVIDAVSNYHNRRDLLLQCLRITLQHSLSLEADGNIKQLFETIVTKVLEVDGGVTNNGSLFARKCLNTLEDIEKLQNKVVDALQSKAVLGGPRGPEFYATLEFQRDSLFKQHEALASILAYLFQGDYPNQEDLRKLHAAAKRWNHVDFNLIHYLPAFSAAFRQFGSPGSQLSPDSTHSLDNLFAPLTQNSGSALVRPFHATLSLWWTVEYSGQFRELTDQDAASEKRGNTVNAALKEDSLEFMLAICTSTNLDVWRHPARQELVTLLLSESSSIVLEGGDQTSSYFRLQFMECLENFVEAFISNMPDSIRKLRTEEDDQRLNHLMAMQEDLPPEHRGGSVSKLHLECFLVLVSFAFEQRPEAAEQWWEDPDSNLYGFLQWASRRQTVPRVSAFCELLCSISEDQECAEAAHKFLLDDSLPSTRGRRNPSMNYQQIFAELELYAHKVHERSNPSSQLPNMRKVPPTEMNELESPVMLSCYLRLLAHLSRQPSGTRFYILQTAFPSFPQALLLLSSGPVPSYLRASIFATLDALLTDKSVQTATTLWQTLDNWAANGQEMVQSAVNKTAQPPRPTLTDLQANLNAITLSFDQCDSFVVLLRDLVTTSPSTGLGTDMLPFPGDLGSAYRSPGIDPYIDLVCGQVFVKRLSEVGDEVQRAIGAFHCLEFVAVGLEGFNEDYVVMMDRANPQRDASQETSMATAYAQRSAFARLMQWILSTDMNKALMESLRVRLELVETAIPDSPLLLSLQRSIDIVNRVLDLQPTYFDIVRPMVQSQAHQQGPFNRSSVNSIEDTLAAHPEVVLNLCQFAATDLSDLALRALSLLQKLSSSPKLNNHFLTSDPVRGRTRRIIDMLGPNASVELEPVAKNLAARLQFDIRDLEDGFESVNYLTKDGILAFLNACLETQPDLPNIAHLLLGFSRLEERLTISNSIDAGISVFNSIVDLVQNYPDEEDGVVVSWLVHIKAAALRVLRQLWSSSLSQSIVIGQLRRLQFLQSQYLSQPVIYQQTLWDGNTGFNPAFWYSTSAEALAEFLAYRASLFNYTTAELRAAAAEGLSTTLRQAFSILQGKTVNVDGTVTPNPDVFAFFDFLELDLSASFDLDPKYYMGIDFDMYLTDASDRLPPLYDIKLIREHLYAYRIDLLRKQLDSQSSHKIDEQDLIAEADSIIATIEARNRSIVAHKARSDALHEYVEMIIAIIESCPMDSSAKLQFILHVLQIMLPKLDVLISDESQDVLELARAADALLFSLSETAPTNTQMDNVITEKLFQLFRASIEGIPVSNSNSALRTIFYSICSQYLTRIALPDESALDTLAKARRNSMDCVRSASQRLIPIISDDAEDGLDSCRLNALNLLALLTSLARTEKSNYIVQSFVKANVLEILLESLKHVAVEFQEREPAHRFYLLSAFESRMVLLLQISRTRDGAGALLDAGLMNAVRDSLLFRADPDLGISFHDLPSNEAGAGATDYDPVTSALRTYHALLSSTLRVLLSTFFSRGAQNEQIQYLARSFLTEYRPNMVGIFKKYAGINGKVDEKLRPLIAESVRCYTGFVTLCGFVDFEDESGLDATQYGRFS</sequence>
<dbReference type="InterPro" id="IPR016024">
    <property type="entry name" value="ARM-type_fold"/>
</dbReference>
<evidence type="ECO:0000256" key="4">
    <source>
        <dbReference type="ARBA" id="ARBA00023242"/>
    </source>
</evidence>
<dbReference type="GO" id="GO:0006999">
    <property type="term" value="P:nuclear pore organization"/>
    <property type="evidence" value="ECO:0007669"/>
    <property type="project" value="TreeGrafter"/>
</dbReference>
<dbReference type="PANTHER" id="PTHR31344:SF0">
    <property type="entry name" value="NUCLEAR PORE COMPLEX PROTEIN NUP205"/>
    <property type="match status" value="1"/>
</dbReference>
<name>A0AAN6I8I5_9EURO</name>
<evidence type="ECO:0000313" key="5">
    <source>
        <dbReference type="EMBL" id="KAI1608168.1"/>
    </source>
</evidence>
<keyword evidence="3" id="KW-0813">Transport</keyword>
<comment type="subcellular location">
    <subcellularLocation>
        <location evidence="1">Nucleus</location>
    </subcellularLocation>
</comment>
<dbReference type="GO" id="GO:0044611">
    <property type="term" value="C:nuclear pore inner ring"/>
    <property type="evidence" value="ECO:0007669"/>
    <property type="project" value="TreeGrafter"/>
</dbReference>
<dbReference type="EMBL" id="MU404364">
    <property type="protein sequence ID" value="KAI1608168.1"/>
    <property type="molecule type" value="Genomic_DNA"/>
</dbReference>
<keyword evidence="6" id="KW-1185">Reference proteome</keyword>
<organism evidence="5 6">
    <name type="scientific">Exophiala viscosa</name>
    <dbReference type="NCBI Taxonomy" id="2486360"/>
    <lineage>
        <taxon>Eukaryota</taxon>
        <taxon>Fungi</taxon>
        <taxon>Dikarya</taxon>
        <taxon>Ascomycota</taxon>
        <taxon>Pezizomycotina</taxon>
        <taxon>Eurotiomycetes</taxon>
        <taxon>Chaetothyriomycetidae</taxon>
        <taxon>Chaetothyriales</taxon>
        <taxon>Herpotrichiellaceae</taxon>
        <taxon>Exophiala</taxon>
    </lineage>
</organism>